<dbReference type="SUPFAM" id="SSF46938">
    <property type="entry name" value="CRAL/TRIO N-terminal domain"/>
    <property type="match status" value="1"/>
</dbReference>
<dbReference type="SMART" id="SM00516">
    <property type="entry name" value="SEC14"/>
    <property type="match status" value="1"/>
</dbReference>
<dbReference type="InterPro" id="IPR036865">
    <property type="entry name" value="CRAL-TRIO_dom_sf"/>
</dbReference>
<dbReference type="PANTHER" id="PTHR45657:SF3">
    <property type="entry name" value="TRANSPORTER, PUTATIVE (AFU_ORTHOLOGUE AFUA_5G09260)-RELATED"/>
    <property type="match status" value="1"/>
</dbReference>
<dbReference type="InterPro" id="IPR001251">
    <property type="entry name" value="CRAL-TRIO_dom"/>
</dbReference>
<proteinExistence type="predicted"/>
<dbReference type="InterPro" id="IPR036273">
    <property type="entry name" value="CRAL/TRIO_N_dom_sf"/>
</dbReference>
<keyword evidence="4" id="KW-1185">Reference proteome</keyword>
<evidence type="ECO:0000313" key="3">
    <source>
        <dbReference type="EMBL" id="KIY71742.1"/>
    </source>
</evidence>
<dbReference type="Gene3D" id="1.10.8.20">
    <property type="entry name" value="N-terminal domain of phosphatidylinositol transfer protein sec14p"/>
    <property type="match status" value="1"/>
</dbReference>
<feature type="domain" description="CRAL-TRIO" evidence="2">
    <location>
        <begin position="64"/>
        <end position="281"/>
    </location>
</feature>
<dbReference type="AlphaFoldDB" id="A0A0D7BMR7"/>
<dbReference type="PROSITE" id="PS50191">
    <property type="entry name" value="CRAL_TRIO"/>
    <property type="match status" value="1"/>
</dbReference>
<dbReference type="EMBL" id="KN880451">
    <property type="protein sequence ID" value="KIY71742.1"/>
    <property type="molecule type" value="Genomic_DNA"/>
</dbReference>
<evidence type="ECO:0000259" key="2">
    <source>
        <dbReference type="PROSITE" id="PS50191"/>
    </source>
</evidence>
<evidence type="ECO:0000313" key="4">
    <source>
        <dbReference type="Proteomes" id="UP000054007"/>
    </source>
</evidence>
<dbReference type="Gene3D" id="3.40.525.10">
    <property type="entry name" value="CRAL-TRIO lipid binding domain"/>
    <property type="match status" value="1"/>
</dbReference>
<dbReference type="CDD" id="cd00170">
    <property type="entry name" value="SEC14"/>
    <property type="match status" value="1"/>
</dbReference>
<accession>A0A0D7BMR7</accession>
<feature type="region of interest" description="Disordered" evidence="1">
    <location>
        <begin position="150"/>
        <end position="169"/>
    </location>
</feature>
<organism evidence="3 4">
    <name type="scientific">Cylindrobasidium torrendii FP15055 ss-10</name>
    <dbReference type="NCBI Taxonomy" id="1314674"/>
    <lineage>
        <taxon>Eukaryota</taxon>
        <taxon>Fungi</taxon>
        <taxon>Dikarya</taxon>
        <taxon>Basidiomycota</taxon>
        <taxon>Agaricomycotina</taxon>
        <taxon>Agaricomycetes</taxon>
        <taxon>Agaricomycetidae</taxon>
        <taxon>Agaricales</taxon>
        <taxon>Marasmiineae</taxon>
        <taxon>Physalacriaceae</taxon>
        <taxon>Cylindrobasidium</taxon>
    </lineage>
</organism>
<dbReference type="InterPro" id="IPR051026">
    <property type="entry name" value="PI/PC_transfer"/>
</dbReference>
<gene>
    <name evidence="3" type="ORF">CYLTODRAFT_418645</name>
</gene>
<evidence type="ECO:0000256" key="1">
    <source>
        <dbReference type="SAM" id="MobiDB-lite"/>
    </source>
</evidence>
<feature type="region of interest" description="Disordered" evidence="1">
    <location>
        <begin position="361"/>
        <end position="380"/>
    </location>
</feature>
<dbReference type="STRING" id="1314674.A0A0D7BMR7"/>
<dbReference type="OrthoDB" id="30289at2759"/>
<dbReference type="PANTHER" id="PTHR45657">
    <property type="entry name" value="CRAL-TRIO DOMAIN-CONTAINING PROTEIN YKL091C-RELATED"/>
    <property type="match status" value="1"/>
</dbReference>
<sequence length="380" mass="42189">MTSARDLQGFKDALRKADPALYDPQRPSHSDATLDRFFRARSGDIPGAVKQFAETEAWRREHNVDELYRTFPEDEYHGAKAFYPRWTGHRDKSGHPIYVYRLASVGPIHGELKSIPPERRYQRIVTLYQYLMNFVLPLCTEVAQHYPPEGVAHPPNDTQRAAVTTPGPAAQTSPAIVSCTNIIDLSGFSLSMALSLRNHLQEASRLATANYPETLHHISIVNAPSFFPTIWGWVKSWFDPGTRAKIDILGKDPKQMGAELMKLMDEDAIPEQYGGKLKWTFEDEPDLDEQVQKVLGSRELPRAPAFFLEGKVVLGKDAAPGTRADGHNDAPQTTFEEAATAPLEVTTNAVVEEVGAQPLTDTKVAVQQQPLSGSDAPLVH</sequence>
<protein>
    <submittedName>
        <fullName evidence="3">CRAL/TRIO domain-containing protein</fullName>
    </submittedName>
</protein>
<reference evidence="3 4" key="1">
    <citation type="journal article" date="2015" name="Fungal Genet. Biol.">
        <title>Evolution of novel wood decay mechanisms in Agaricales revealed by the genome sequences of Fistulina hepatica and Cylindrobasidium torrendii.</title>
        <authorList>
            <person name="Floudas D."/>
            <person name="Held B.W."/>
            <person name="Riley R."/>
            <person name="Nagy L.G."/>
            <person name="Koehler G."/>
            <person name="Ransdell A.S."/>
            <person name="Younus H."/>
            <person name="Chow J."/>
            <person name="Chiniquy J."/>
            <person name="Lipzen A."/>
            <person name="Tritt A."/>
            <person name="Sun H."/>
            <person name="Haridas S."/>
            <person name="LaButti K."/>
            <person name="Ohm R.A."/>
            <person name="Kues U."/>
            <person name="Blanchette R.A."/>
            <person name="Grigoriev I.V."/>
            <person name="Minto R.E."/>
            <person name="Hibbett D.S."/>
        </authorList>
    </citation>
    <scope>NUCLEOTIDE SEQUENCE [LARGE SCALE GENOMIC DNA]</scope>
    <source>
        <strain evidence="3 4">FP15055 ss-10</strain>
    </source>
</reference>
<name>A0A0D7BMR7_9AGAR</name>
<dbReference type="Pfam" id="PF00650">
    <property type="entry name" value="CRAL_TRIO"/>
    <property type="match status" value="1"/>
</dbReference>
<dbReference type="SUPFAM" id="SSF52087">
    <property type="entry name" value="CRAL/TRIO domain"/>
    <property type="match status" value="1"/>
</dbReference>
<dbReference type="Proteomes" id="UP000054007">
    <property type="component" value="Unassembled WGS sequence"/>
</dbReference>